<dbReference type="EC" id="2.7.4.3" evidence="21"/>
<dbReference type="GO" id="GO:0036220">
    <property type="term" value="F:ITP diphosphatase activity"/>
    <property type="evidence" value="ECO:0007669"/>
    <property type="project" value="UniProtKB-UniRule"/>
</dbReference>
<evidence type="ECO:0000256" key="20">
    <source>
        <dbReference type="HAMAP-Rule" id="MF_03148"/>
    </source>
</evidence>
<dbReference type="InterPro" id="IPR029001">
    <property type="entry name" value="ITPase-like_fam"/>
</dbReference>
<feature type="binding site" evidence="21">
    <location>
        <position position="16"/>
    </location>
    <ligand>
        <name>ATP</name>
        <dbReference type="ChEBI" id="CHEBI:30616"/>
    </ligand>
</feature>
<keyword evidence="11 21" id="KW-0067">ATP-binding</keyword>
<dbReference type="GO" id="GO:0004017">
    <property type="term" value="F:AMP kinase activity"/>
    <property type="evidence" value="ECO:0007669"/>
    <property type="project" value="UniProtKB-UniRule"/>
</dbReference>
<dbReference type="GO" id="GO:0035870">
    <property type="term" value="F:dITP diphosphatase activity"/>
    <property type="evidence" value="ECO:0007669"/>
    <property type="project" value="UniProtKB-UniRule"/>
</dbReference>
<dbReference type="InterPro" id="IPR002637">
    <property type="entry name" value="RdgB/HAM1"/>
</dbReference>
<dbReference type="SUPFAM" id="SSF52972">
    <property type="entry name" value="ITPase-like"/>
    <property type="match status" value="1"/>
</dbReference>
<dbReference type="Proteomes" id="UP001301958">
    <property type="component" value="Unassembled WGS sequence"/>
</dbReference>
<dbReference type="AlphaFoldDB" id="A0AAN7BUU9"/>
<comment type="similarity">
    <text evidence="2 20 22">Belongs to the HAM1 NTPase family.</text>
</comment>
<evidence type="ECO:0000256" key="19">
    <source>
        <dbReference type="ARBA" id="ARBA00093271"/>
    </source>
</evidence>
<accession>A0AAN7BUU9</accession>
<comment type="function">
    <text evidence="16">Pyrophosphatase that hydrolyzes the non-canonical purine nucleotides inosine triphosphate (ITP), deoxyinosine triphosphate (dITP) as well as 2'-deoxy-N-6-hydroxylaminopurine triphosphate (dHAPTP) and xanthosine 5'-triphosphate (XTP) to their respective monophosphate derivatives. The enzyme does not distinguish between the deoxy- and ribose forms. Probably excludes non-canonical purines from RNA and DNA precursor pools, thus preventing their incorporation into RNA and DNA and avoiding chromosomal lesions.</text>
</comment>
<dbReference type="GO" id="GO:0016887">
    <property type="term" value="F:ATP hydrolysis activity"/>
    <property type="evidence" value="ECO:0007669"/>
    <property type="project" value="UniProtKB-UniRule"/>
</dbReference>
<comment type="catalytic activity">
    <reaction evidence="17">
        <text>ITP + H2O = IMP + diphosphate + H(+)</text>
        <dbReference type="Rhea" id="RHEA:29399"/>
        <dbReference type="ChEBI" id="CHEBI:15377"/>
        <dbReference type="ChEBI" id="CHEBI:15378"/>
        <dbReference type="ChEBI" id="CHEBI:33019"/>
        <dbReference type="ChEBI" id="CHEBI:58053"/>
        <dbReference type="ChEBI" id="CHEBI:61402"/>
        <dbReference type="EC" id="3.6.1.66"/>
    </reaction>
    <physiologicalReaction direction="left-to-right" evidence="17">
        <dbReference type="Rhea" id="RHEA:29400"/>
    </physiologicalReaction>
</comment>
<keyword evidence="13 20" id="KW-0546">Nucleotide metabolism</keyword>
<dbReference type="EMBL" id="MU865304">
    <property type="protein sequence ID" value="KAK4229872.1"/>
    <property type="molecule type" value="Genomic_DNA"/>
</dbReference>
<evidence type="ECO:0000256" key="16">
    <source>
        <dbReference type="ARBA" id="ARBA00054940"/>
    </source>
</evidence>
<evidence type="ECO:0000256" key="12">
    <source>
        <dbReference type="ARBA" id="ARBA00022842"/>
    </source>
</evidence>
<keyword evidence="9 21" id="KW-0418">Kinase</keyword>
<feature type="binding site" evidence="20">
    <location>
        <position position="228"/>
    </location>
    <ligand>
        <name>Mg(2+)</name>
        <dbReference type="ChEBI" id="CHEBI:18420"/>
    </ligand>
</feature>
<sequence>MSTRTLPNIIITGTPGVGKTSHCELLAERTGLKHLSVNDVVKDKECHEGWDEEYQSWIVDEDKLLDAIEEDVKKGGYIIDWHACDLFPKSWIDLVIVLRVDTKALYDRLTARKYPEIKLQENLDSEIMDVLIQEARDSYDEEIVVELQSNDADEMESNVERIESWFESWKGDNKKEGWEGVQPINIYPNMAPQTLNFITGNANKLSEVKAILSANNISITSQPLDLPEIQGDLNDVTIDKCKRAAEIIQGPVLVEDTCLCFNALKGLPGPYIKWFLTSLGHEGLNNLLAAYEDKSAQAVCTFAYSAGPDHEPILFQGITDGKIVSARGPGNFGWDPIFEYEGQTYAEMEKSEKNKISHRAKALAKLQEWFAKEMSS</sequence>
<reference evidence="23" key="2">
    <citation type="submission" date="2023-05" db="EMBL/GenBank/DDBJ databases">
        <authorList>
            <consortium name="Lawrence Berkeley National Laboratory"/>
            <person name="Steindorff A."/>
            <person name="Hensen N."/>
            <person name="Bonometti L."/>
            <person name="Westerberg I."/>
            <person name="Brannstrom I.O."/>
            <person name="Guillou S."/>
            <person name="Cros-Aarteil S."/>
            <person name="Calhoun S."/>
            <person name="Haridas S."/>
            <person name="Kuo A."/>
            <person name="Mondo S."/>
            <person name="Pangilinan J."/>
            <person name="Riley R."/>
            <person name="Labutti K."/>
            <person name="Andreopoulos B."/>
            <person name="Lipzen A."/>
            <person name="Chen C."/>
            <person name="Yanf M."/>
            <person name="Daum C."/>
            <person name="Ng V."/>
            <person name="Clum A."/>
            <person name="Ohm R."/>
            <person name="Martin F."/>
            <person name="Silar P."/>
            <person name="Natvig D."/>
            <person name="Lalanne C."/>
            <person name="Gautier V."/>
            <person name="Ament-Velasquez S.L."/>
            <person name="Kruys A."/>
            <person name="Hutchinson M.I."/>
            <person name="Powell A.J."/>
            <person name="Barry K."/>
            <person name="Miller A.N."/>
            <person name="Grigoriev I.V."/>
            <person name="Debuchy R."/>
            <person name="Gladieux P."/>
            <person name="Thoren M.H."/>
            <person name="Johannesson H."/>
        </authorList>
    </citation>
    <scope>NUCLEOTIDE SEQUENCE</scope>
    <source>
        <strain evidence="23">CBS 990.96</strain>
    </source>
</reference>
<evidence type="ECO:0000256" key="7">
    <source>
        <dbReference type="ARBA" id="ARBA00022723"/>
    </source>
</evidence>
<feature type="binding site" evidence="20">
    <location>
        <begin position="358"/>
        <end position="359"/>
    </location>
    <ligand>
        <name>ITP</name>
        <dbReference type="ChEBI" id="CHEBI:61402"/>
    </ligand>
</feature>
<dbReference type="GO" id="GO:0046872">
    <property type="term" value="F:metal ion binding"/>
    <property type="evidence" value="ECO:0007669"/>
    <property type="project" value="UniProtKB-KW"/>
</dbReference>
<keyword evidence="12 20" id="KW-0460">Magnesium</keyword>
<comment type="catalytic activity">
    <reaction evidence="19">
        <text>N(6)-hydroxy-dATP + H2O = N(6)-hydroxy-dAMP + diphosphate + H(+)</text>
        <dbReference type="Rhea" id="RHEA:83971"/>
        <dbReference type="ChEBI" id="CHEBI:15377"/>
        <dbReference type="ChEBI" id="CHEBI:15378"/>
        <dbReference type="ChEBI" id="CHEBI:33019"/>
        <dbReference type="ChEBI" id="CHEBI:233529"/>
        <dbReference type="ChEBI" id="CHEBI:233530"/>
    </reaction>
    <physiologicalReaction direction="left-to-right" evidence="19">
        <dbReference type="Rhea" id="RHEA:83972"/>
    </physiologicalReaction>
</comment>
<comment type="catalytic activity">
    <reaction evidence="21">
        <text>ATP + H2O = ADP + phosphate + H(+)</text>
        <dbReference type="Rhea" id="RHEA:13065"/>
        <dbReference type="ChEBI" id="CHEBI:15377"/>
        <dbReference type="ChEBI" id="CHEBI:15378"/>
        <dbReference type="ChEBI" id="CHEBI:30616"/>
        <dbReference type="ChEBI" id="CHEBI:43474"/>
        <dbReference type="ChEBI" id="CHEBI:456216"/>
    </reaction>
</comment>
<dbReference type="HAMAP" id="MF_00039">
    <property type="entry name" value="Adenylate_kinase_AK6"/>
    <property type="match status" value="1"/>
</dbReference>
<feature type="region of interest" description="LID" evidence="21">
    <location>
        <begin position="111"/>
        <end position="121"/>
    </location>
</feature>
<evidence type="ECO:0000256" key="15">
    <source>
        <dbReference type="ARBA" id="ARBA00023242"/>
    </source>
</evidence>
<comment type="function">
    <text evidence="21">Broad-specificity nucleoside monophosphate (NMP) kinase that catalyzes the reversible transfer of the terminal phosphate group between nucleoside triphosphates and monophosphates. Has also ATPase activity. Involved in the late cytoplasmic maturation steps of the 40S ribosomal particles, specifically 18S rRNA maturation. While NMP activity is not required for ribosome maturation, ATPase activity is. Associates transiently with small ribosomal subunit protein uS11. ATP hydrolysis breaks the interaction with uS11. May temporarily remove uS11 from the ribosome to enable a conformational change of the ribosomal RNA that is needed for the final maturation step of the small ribosomal subunit. Its NMP activity may have a role in nuclear energy homeostasis.</text>
</comment>
<evidence type="ECO:0000256" key="8">
    <source>
        <dbReference type="ARBA" id="ARBA00022741"/>
    </source>
</evidence>
<dbReference type="InterPro" id="IPR027417">
    <property type="entry name" value="P-loop_NTPase"/>
</dbReference>
<evidence type="ECO:0000256" key="6">
    <source>
        <dbReference type="ARBA" id="ARBA00022679"/>
    </source>
</evidence>
<comment type="catalytic activity">
    <reaction evidence="20">
        <text>XTP + H2O = XMP + diphosphate + H(+)</text>
        <dbReference type="Rhea" id="RHEA:28610"/>
        <dbReference type="ChEBI" id="CHEBI:15377"/>
        <dbReference type="ChEBI" id="CHEBI:15378"/>
        <dbReference type="ChEBI" id="CHEBI:33019"/>
        <dbReference type="ChEBI" id="CHEBI:57464"/>
        <dbReference type="ChEBI" id="CHEBI:61314"/>
        <dbReference type="EC" id="3.6.1.66"/>
    </reaction>
</comment>
<protein>
    <recommendedName>
        <fullName evidence="20 21">Multifunctional fusion protein</fullName>
    </recommendedName>
    <domain>
        <recommendedName>
            <fullName evidence="20">Inosine triphosphate pyrophosphatase</fullName>
            <shortName evidence="20">ITPase</shortName>
            <shortName evidence="20">Inosine triphosphatase</shortName>
            <ecNumber evidence="20">3.6.1.66</ecNumber>
        </recommendedName>
        <alternativeName>
            <fullName evidence="20">Non-canonical purine NTP pyrophosphatase</fullName>
        </alternativeName>
        <alternativeName>
            <fullName evidence="20">Non-standard purine NTP pyrophosphatase</fullName>
        </alternativeName>
        <alternativeName>
            <fullName evidence="20">Nucleoside-triphosphate diphosphatase</fullName>
        </alternativeName>
        <alternativeName>
            <fullName evidence="20">Nucleoside-triphosphate pyrophosphatase</fullName>
        </alternativeName>
        <alternativeName>
            <fullName evidence="20">XTP/dITP diphosphatase</fullName>
            <shortName evidence="20">NTPase</shortName>
        </alternativeName>
    </domain>
    <domain>
        <recommendedName>
            <fullName evidence="21">Adenylate kinase isoenzyme 6 homolog</fullName>
            <shortName evidence="21">AK6</shortName>
            <ecNumber evidence="21">2.7.4.3</ecNumber>
        </recommendedName>
        <alternativeName>
            <fullName evidence="21">Dual activity adenylate kinase/ATPase</fullName>
            <shortName evidence="21">AK/ATPase</shortName>
        </alternativeName>
    </domain>
</protein>
<evidence type="ECO:0000256" key="14">
    <source>
        <dbReference type="ARBA" id="ARBA00023211"/>
    </source>
</evidence>
<dbReference type="InterPro" id="IPR020618">
    <property type="entry name" value="Adenyl_kinase_AK6"/>
</dbReference>
<evidence type="ECO:0000256" key="2">
    <source>
        <dbReference type="ARBA" id="ARBA00008023"/>
    </source>
</evidence>
<dbReference type="PANTHER" id="PTHR11067:SF9">
    <property type="entry name" value="INOSINE TRIPHOSPHATE PYROPHOSPHATASE"/>
    <property type="match status" value="1"/>
</dbReference>
<keyword evidence="4 21" id="KW-0690">Ribosome biogenesis</keyword>
<feature type="binding site" evidence="20">
    <location>
        <position position="240"/>
    </location>
    <ligand>
        <name>ITP</name>
        <dbReference type="ChEBI" id="CHEBI:61402"/>
    </ligand>
</feature>
<dbReference type="GO" id="GO:0009204">
    <property type="term" value="P:deoxyribonucleoside triphosphate catabolic process"/>
    <property type="evidence" value="ECO:0007669"/>
    <property type="project" value="UniProtKB-UniRule"/>
</dbReference>
<evidence type="ECO:0000256" key="5">
    <source>
        <dbReference type="ARBA" id="ARBA00022552"/>
    </source>
</evidence>
<comment type="caution">
    <text evidence="21">Lacks conserved residue(s) required for the propagation of feature annotation.</text>
</comment>
<keyword evidence="6 21" id="KW-0808">Transferase</keyword>
<keyword evidence="15 21" id="KW-0539">Nucleus</keyword>
<dbReference type="FunFam" id="3.90.950.10:FF:000003">
    <property type="entry name" value="Inosine triphosphate pyrophosphatase"/>
    <property type="match status" value="1"/>
</dbReference>
<dbReference type="SUPFAM" id="SSF52540">
    <property type="entry name" value="P-loop containing nucleoside triphosphate hydrolases"/>
    <property type="match status" value="1"/>
</dbReference>
<organism evidence="23 24">
    <name type="scientific">Podospora fimiseda</name>
    <dbReference type="NCBI Taxonomy" id="252190"/>
    <lineage>
        <taxon>Eukaryota</taxon>
        <taxon>Fungi</taxon>
        <taxon>Dikarya</taxon>
        <taxon>Ascomycota</taxon>
        <taxon>Pezizomycotina</taxon>
        <taxon>Sordariomycetes</taxon>
        <taxon>Sordariomycetidae</taxon>
        <taxon>Sordariales</taxon>
        <taxon>Podosporaceae</taxon>
        <taxon>Podospora</taxon>
    </lineage>
</organism>
<feature type="binding site" evidence="21">
    <location>
        <position position="21"/>
    </location>
    <ligand>
        <name>ATP</name>
        <dbReference type="ChEBI" id="CHEBI:30616"/>
    </ligand>
</feature>
<evidence type="ECO:0000256" key="1">
    <source>
        <dbReference type="ARBA" id="ARBA00000582"/>
    </source>
</evidence>
<keyword evidence="10 20" id="KW-0378">Hydrolase</keyword>
<dbReference type="EC" id="3.6.1.66" evidence="20"/>
<comment type="catalytic activity">
    <reaction evidence="18">
        <text>dITP + H2O = dIMP + diphosphate + H(+)</text>
        <dbReference type="Rhea" id="RHEA:28342"/>
        <dbReference type="ChEBI" id="CHEBI:15377"/>
        <dbReference type="ChEBI" id="CHEBI:15378"/>
        <dbReference type="ChEBI" id="CHEBI:33019"/>
        <dbReference type="ChEBI" id="CHEBI:61194"/>
        <dbReference type="ChEBI" id="CHEBI:61382"/>
        <dbReference type="EC" id="3.6.1.66"/>
    </reaction>
    <physiologicalReaction direction="left-to-right" evidence="18">
        <dbReference type="Rhea" id="RHEA:28343"/>
    </physiologicalReaction>
</comment>
<evidence type="ECO:0000256" key="9">
    <source>
        <dbReference type="ARBA" id="ARBA00022777"/>
    </source>
</evidence>
<keyword evidence="5 21" id="KW-0698">rRNA processing</keyword>
<evidence type="ECO:0000313" key="24">
    <source>
        <dbReference type="Proteomes" id="UP001301958"/>
    </source>
</evidence>
<evidence type="ECO:0000256" key="4">
    <source>
        <dbReference type="ARBA" id="ARBA00022517"/>
    </source>
</evidence>
<feature type="binding site" evidence="20">
    <location>
        <position position="353"/>
    </location>
    <ligand>
        <name>ITP</name>
        <dbReference type="ChEBI" id="CHEBI:61402"/>
    </ligand>
</feature>
<evidence type="ECO:0000256" key="17">
    <source>
        <dbReference type="ARBA" id="ARBA00093218"/>
    </source>
</evidence>
<evidence type="ECO:0000256" key="21">
    <source>
        <dbReference type="HAMAP-Rule" id="MF_03173"/>
    </source>
</evidence>
<comment type="subunit">
    <text evidence="21">Interacts with small ribosomal subunit protein uS11. Not a structural component of 43S pre-ribosomes, but transiently interacts with them by binding to uS11.</text>
</comment>
<dbReference type="GO" id="GO:0005737">
    <property type="term" value="C:cytoplasm"/>
    <property type="evidence" value="ECO:0007669"/>
    <property type="project" value="UniProtKB-SubCell"/>
</dbReference>
<evidence type="ECO:0000256" key="22">
    <source>
        <dbReference type="RuleBase" id="RU003781"/>
    </source>
</evidence>
<evidence type="ECO:0000256" key="3">
    <source>
        <dbReference type="ARBA" id="ARBA00022490"/>
    </source>
</evidence>
<evidence type="ECO:0000313" key="23">
    <source>
        <dbReference type="EMBL" id="KAK4229872.1"/>
    </source>
</evidence>
<comment type="subcellular location">
    <subcellularLocation>
        <location evidence="21">Cytoplasm</location>
    </subcellularLocation>
    <subcellularLocation>
        <location evidence="21">Nucleus</location>
    </subcellularLocation>
</comment>
<dbReference type="GO" id="GO:0006364">
    <property type="term" value="P:rRNA processing"/>
    <property type="evidence" value="ECO:0007669"/>
    <property type="project" value="UniProtKB-KW"/>
</dbReference>
<keyword evidence="3 21" id="KW-0963">Cytoplasm</keyword>
<feature type="binding site" evidence="21">
    <location>
        <position position="18"/>
    </location>
    <ligand>
        <name>ATP</name>
        <dbReference type="ChEBI" id="CHEBI:30616"/>
    </ligand>
</feature>
<feature type="binding site" evidence="21">
    <location>
        <position position="19"/>
    </location>
    <ligand>
        <name>ATP</name>
        <dbReference type="ChEBI" id="CHEBI:30616"/>
    </ligand>
</feature>
<comment type="caution">
    <text evidence="23">The sequence shown here is derived from an EMBL/GenBank/DDBJ whole genome shotgun (WGS) entry which is preliminary data.</text>
</comment>
<evidence type="ECO:0000256" key="18">
    <source>
        <dbReference type="ARBA" id="ARBA00093255"/>
    </source>
</evidence>
<keyword evidence="24" id="KW-1185">Reference proteome</keyword>
<gene>
    <name evidence="23" type="ORF">QBC38DRAFT_534828</name>
</gene>
<comment type="subunit">
    <text evidence="20">Homodimer.</text>
</comment>
<dbReference type="GO" id="GO:0036222">
    <property type="term" value="F:XTP diphosphatase activity"/>
    <property type="evidence" value="ECO:0007669"/>
    <property type="project" value="UniProtKB-UniRule"/>
</dbReference>
<dbReference type="PANTHER" id="PTHR11067">
    <property type="entry name" value="INOSINE TRIPHOSPHATE PYROPHOSPHATASE/HAM1 PROTEIN"/>
    <property type="match status" value="1"/>
</dbReference>
<feature type="binding site" evidence="21">
    <location>
        <position position="20"/>
    </location>
    <ligand>
        <name>ATP</name>
        <dbReference type="ChEBI" id="CHEBI:30616"/>
    </ligand>
</feature>
<dbReference type="GO" id="GO:0005634">
    <property type="term" value="C:nucleus"/>
    <property type="evidence" value="ECO:0007669"/>
    <property type="project" value="UniProtKB-SubCell"/>
</dbReference>
<proteinExistence type="inferred from homology"/>
<keyword evidence="14 20" id="KW-0464">Manganese</keyword>
<keyword evidence="7 20" id="KW-0479">Metal-binding</keyword>
<dbReference type="HAMAP" id="MF_03148">
    <property type="entry name" value="HAM1_NTPase"/>
    <property type="match status" value="1"/>
</dbReference>
<comment type="function">
    <text evidence="20">Pyrophosphatase that hydrolyzes non-canonical purine nucleotides such as inosine triphosphate (ITP), deoxyinosine triphosphate (dITP) or xanthosine 5'-triphosphate (XTP) to their respective monophosphate derivatives. The enzyme does not distinguish between the deoxy- and ribose forms. Probably excludes non-canonical purines from RNA and DNA precursor pools, thus preventing their incorporation into RNA and DNA and avoiding chromosomal lesions.</text>
</comment>
<keyword evidence="8 21" id="KW-0547">Nucleotide-binding</keyword>
<feature type="binding site" evidence="20">
    <location>
        <begin position="332"/>
        <end position="335"/>
    </location>
    <ligand>
        <name>ITP</name>
        <dbReference type="ChEBI" id="CHEBI:61402"/>
    </ligand>
</feature>
<dbReference type="NCBIfam" id="TIGR00042">
    <property type="entry name" value="RdgB/HAM1 family non-canonical purine NTP pyrophosphatase"/>
    <property type="match status" value="1"/>
</dbReference>
<dbReference type="GO" id="GO:0005524">
    <property type="term" value="F:ATP binding"/>
    <property type="evidence" value="ECO:0007669"/>
    <property type="project" value="UniProtKB-KW"/>
</dbReference>
<evidence type="ECO:0000256" key="10">
    <source>
        <dbReference type="ARBA" id="ARBA00022801"/>
    </source>
</evidence>
<dbReference type="InterPro" id="IPR027502">
    <property type="entry name" value="ITPase"/>
</dbReference>
<reference evidence="23" key="1">
    <citation type="journal article" date="2023" name="Mol. Phylogenet. Evol.">
        <title>Genome-scale phylogeny and comparative genomics of the fungal order Sordariales.</title>
        <authorList>
            <person name="Hensen N."/>
            <person name="Bonometti L."/>
            <person name="Westerberg I."/>
            <person name="Brannstrom I.O."/>
            <person name="Guillou S."/>
            <person name="Cros-Aarteil S."/>
            <person name="Calhoun S."/>
            <person name="Haridas S."/>
            <person name="Kuo A."/>
            <person name="Mondo S."/>
            <person name="Pangilinan J."/>
            <person name="Riley R."/>
            <person name="LaButti K."/>
            <person name="Andreopoulos B."/>
            <person name="Lipzen A."/>
            <person name="Chen C."/>
            <person name="Yan M."/>
            <person name="Daum C."/>
            <person name="Ng V."/>
            <person name="Clum A."/>
            <person name="Steindorff A."/>
            <person name="Ohm R.A."/>
            <person name="Martin F."/>
            <person name="Silar P."/>
            <person name="Natvig D.O."/>
            <person name="Lalanne C."/>
            <person name="Gautier V."/>
            <person name="Ament-Velasquez S.L."/>
            <person name="Kruys A."/>
            <person name="Hutchinson M.I."/>
            <person name="Powell A.J."/>
            <person name="Barry K."/>
            <person name="Miller A.N."/>
            <person name="Grigoriev I.V."/>
            <person name="Debuchy R."/>
            <person name="Gladieux P."/>
            <person name="Hiltunen Thoren M."/>
            <person name="Johannesson H."/>
        </authorList>
    </citation>
    <scope>NUCLEOTIDE SEQUENCE</scope>
    <source>
        <strain evidence="23">CBS 990.96</strain>
    </source>
</reference>
<dbReference type="Pfam" id="PF13238">
    <property type="entry name" value="AAA_18"/>
    <property type="match status" value="1"/>
</dbReference>
<comment type="catalytic activity">
    <reaction evidence="1 21">
        <text>AMP + ATP = 2 ADP</text>
        <dbReference type="Rhea" id="RHEA:12973"/>
        <dbReference type="ChEBI" id="CHEBI:30616"/>
        <dbReference type="ChEBI" id="CHEBI:456215"/>
        <dbReference type="ChEBI" id="CHEBI:456216"/>
        <dbReference type="EC" id="2.7.4.3"/>
    </reaction>
</comment>
<comment type="similarity">
    <text evidence="21">Belongs to the adenylate kinase family. AK6 subfamily.</text>
</comment>
<dbReference type="FunFam" id="3.40.50.300:FF:000372">
    <property type="entry name" value="Adenylate kinase isoenzyme 6 homolog"/>
    <property type="match status" value="1"/>
</dbReference>
<dbReference type="Pfam" id="PF01725">
    <property type="entry name" value="Ham1p_like"/>
    <property type="match status" value="1"/>
</dbReference>
<name>A0AAN7BUU9_9PEZI</name>
<dbReference type="Gene3D" id="3.90.950.10">
    <property type="match status" value="1"/>
</dbReference>
<dbReference type="GO" id="GO:0042274">
    <property type="term" value="P:ribosomal small subunit biogenesis"/>
    <property type="evidence" value="ECO:0007669"/>
    <property type="project" value="UniProtKB-UniRule"/>
</dbReference>
<comment type="cofactor">
    <cofactor evidence="20">
        <name>Mg(2+)</name>
        <dbReference type="ChEBI" id="CHEBI:18420"/>
    </cofactor>
    <cofactor evidence="20">
        <name>Mn(2+)</name>
        <dbReference type="ChEBI" id="CHEBI:29035"/>
    </cofactor>
    <text evidence="20">Binds 1 divalent metal cation per subunit; can use either Mg(2+) or Mn(2+).</text>
</comment>
<evidence type="ECO:0000256" key="13">
    <source>
        <dbReference type="ARBA" id="ARBA00023080"/>
    </source>
</evidence>
<feature type="binding site" evidence="21">
    <location>
        <position position="112"/>
    </location>
    <ligand>
        <name>ATP</name>
        <dbReference type="ChEBI" id="CHEBI:30616"/>
    </ligand>
</feature>
<dbReference type="CDD" id="cd00515">
    <property type="entry name" value="HAM1"/>
    <property type="match status" value="1"/>
</dbReference>
<feature type="binding site" evidence="20">
    <location>
        <begin position="199"/>
        <end position="204"/>
    </location>
    <ligand>
        <name>ITP</name>
        <dbReference type="ChEBI" id="CHEBI:61402"/>
    </ligand>
</feature>
<dbReference type="Gene3D" id="3.40.50.300">
    <property type="entry name" value="P-loop containing nucleotide triphosphate hydrolases"/>
    <property type="match status" value="1"/>
</dbReference>
<evidence type="ECO:0000256" key="11">
    <source>
        <dbReference type="ARBA" id="ARBA00022840"/>
    </source>
</evidence>
<feature type="region of interest" description="NMPbind" evidence="21">
    <location>
        <begin position="36"/>
        <end position="59"/>
    </location>
</feature>
<feature type="binding site" evidence="20">
    <location>
        <position position="256"/>
    </location>
    <ligand>
        <name>Mg(2+)</name>
        <dbReference type="ChEBI" id="CHEBI:18420"/>
    </ligand>
</feature>
<feature type="binding site" evidence="20">
    <location>
        <begin position="256"/>
        <end position="257"/>
    </location>
    <ligand>
        <name>ITP</name>
        <dbReference type="ChEBI" id="CHEBI:61402"/>
    </ligand>
</feature>